<feature type="transmembrane region" description="Helical" evidence="10">
    <location>
        <begin position="239"/>
        <end position="256"/>
    </location>
</feature>
<evidence type="ECO:0000259" key="11">
    <source>
        <dbReference type="PROSITE" id="PS51012"/>
    </source>
</evidence>
<dbReference type="PRINTS" id="PR00164">
    <property type="entry name" value="ABC2TRNSPORT"/>
</dbReference>
<evidence type="ECO:0000256" key="4">
    <source>
        <dbReference type="ARBA" id="ARBA00022475"/>
    </source>
</evidence>
<evidence type="ECO:0000256" key="9">
    <source>
        <dbReference type="ARBA" id="ARBA00023251"/>
    </source>
</evidence>
<accession>A0ABV6X868</accession>
<feature type="domain" description="ABC transmembrane type-2" evidence="11">
    <location>
        <begin position="71"/>
        <end position="298"/>
    </location>
</feature>
<keyword evidence="4 10" id="KW-1003">Cell membrane</keyword>
<keyword evidence="3 10" id="KW-0813">Transport</keyword>
<evidence type="ECO:0000256" key="1">
    <source>
        <dbReference type="ARBA" id="ARBA00004429"/>
    </source>
</evidence>
<evidence type="ECO:0000256" key="10">
    <source>
        <dbReference type="RuleBase" id="RU361157"/>
    </source>
</evidence>
<evidence type="ECO:0000256" key="7">
    <source>
        <dbReference type="ARBA" id="ARBA00022989"/>
    </source>
</evidence>
<keyword evidence="5" id="KW-0997">Cell inner membrane</keyword>
<dbReference type="Pfam" id="PF01061">
    <property type="entry name" value="ABC2_membrane"/>
    <property type="match status" value="1"/>
</dbReference>
<dbReference type="PANTHER" id="PTHR30413:SF8">
    <property type="entry name" value="TRANSPORT PERMEASE PROTEIN"/>
    <property type="match status" value="1"/>
</dbReference>
<dbReference type="PANTHER" id="PTHR30413">
    <property type="entry name" value="INNER MEMBRANE TRANSPORT PERMEASE"/>
    <property type="match status" value="1"/>
</dbReference>
<sequence length="305" mass="33176">MTQYSGGVPASGLAEPGPALSPAELAAKYGLTVSGRRPSLTEYTRDLWSRRHFILAYATARVAALYTTARLGSAWQVVTPLLNAAVYYLIFGVLLGTNKGIPNFIAYLCTGVFVFQFTQSAVMAGTRAIADNLSLVRALHFPRACLPIATTVIQLQQLLFSMIVLGVIILATGEPLTLRWLLVVPILLLQTLFNTGLALVLARIGSRTTDLSQLMPFIIRTWMYSSGIFWSVGNITAGHASWIATLLNLNPALLFNELMRFALMDSVPASAIPHHSWIAVLGWALLASIGGFVFFWKAEAEYGRG</sequence>
<comment type="caution">
    <text evidence="12">The sequence shown here is derived from an EMBL/GenBank/DDBJ whole genome shotgun (WGS) entry which is preliminary data.</text>
</comment>
<comment type="similarity">
    <text evidence="2 10">Belongs to the ABC-2 integral membrane protein family.</text>
</comment>
<dbReference type="InterPro" id="IPR047817">
    <property type="entry name" value="ABC2_TM_bact-type"/>
</dbReference>
<keyword evidence="9" id="KW-0046">Antibiotic resistance</keyword>
<feature type="transmembrane region" description="Helical" evidence="10">
    <location>
        <begin position="214"/>
        <end position="233"/>
    </location>
</feature>
<proteinExistence type="inferred from homology"/>
<keyword evidence="8 10" id="KW-0472">Membrane</keyword>
<evidence type="ECO:0000256" key="6">
    <source>
        <dbReference type="ARBA" id="ARBA00022692"/>
    </source>
</evidence>
<evidence type="ECO:0000256" key="3">
    <source>
        <dbReference type="ARBA" id="ARBA00022448"/>
    </source>
</evidence>
<evidence type="ECO:0000313" key="12">
    <source>
        <dbReference type="EMBL" id="MFC1434481.1"/>
    </source>
</evidence>
<dbReference type="RefSeq" id="WP_380556927.1">
    <property type="nucleotide sequence ID" value="NZ_JBHEZY010000013.1"/>
</dbReference>
<evidence type="ECO:0000256" key="2">
    <source>
        <dbReference type="ARBA" id="ARBA00007783"/>
    </source>
</evidence>
<dbReference type="InterPro" id="IPR013525">
    <property type="entry name" value="ABC2_TM"/>
</dbReference>
<organism evidence="12 13">
    <name type="scientific">Streptacidiphilus alkalitolerans</name>
    <dbReference type="NCBI Taxonomy" id="3342712"/>
    <lineage>
        <taxon>Bacteria</taxon>
        <taxon>Bacillati</taxon>
        <taxon>Actinomycetota</taxon>
        <taxon>Actinomycetes</taxon>
        <taxon>Kitasatosporales</taxon>
        <taxon>Streptomycetaceae</taxon>
        <taxon>Streptacidiphilus</taxon>
    </lineage>
</organism>
<feature type="transmembrane region" description="Helical" evidence="10">
    <location>
        <begin position="81"/>
        <end position="98"/>
    </location>
</feature>
<reference evidence="12 13" key="1">
    <citation type="submission" date="2024-09" db="EMBL/GenBank/DDBJ databases">
        <authorList>
            <person name="Lee S.D."/>
        </authorList>
    </citation>
    <scope>NUCLEOTIDE SEQUENCE [LARGE SCALE GENOMIC DNA]</scope>
    <source>
        <strain evidence="12 13">N1-3</strain>
    </source>
</reference>
<dbReference type="EMBL" id="JBHEZY010000013">
    <property type="protein sequence ID" value="MFC1434481.1"/>
    <property type="molecule type" value="Genomic_DNA"/>
</dbReference>
<feature type="transmembrane region" description="Helical" evidence="10">
    <location>
        <begin position="277"/>
        <end position="296"/>
    </location>
</feature>
<evidence type="ECO:0000256" key="5">
    <source>
        <dbReference type="ARBA" id="ARBA00022519"/>
    </source>
</evidence>
<keyword evidence="7 10" id="KW-1133">Transmembrane helix</keyword>
<keyword evidence="6 10" id="KW-0812">Transmembrane</keyword>
<evidence type="ECO:0000313" key="13">
    <source>
        <dbReference type="Proteomes" id="UP001592530"/>
    </source>
</evidence>
<protein>
    <recommendedName>
        <fullName evidence="10">Transport permease protein</fullName>
    </recommendedName>
</protein>
<dbReference type="InterPro" id="IPR000412">
    <property type="entry name" value="ABC_2_transport"/>
</dbReference>
<feature type="transmembrane region" description="Helical" evidence="10">
    <location>
        <begin position="178"/>
        <end position="202"/>
    </location>
</feature>
<feature type="transmembrane region" description="Helical" evidence="10">
    <location>
        <begin position="104"/>
        <end position="124"/>
    </location>
</feature>
<dbReference type="PROSITE" id="PS51012">
    <property type="entry name" value="ABC_TM2"/>
    <property type="match status" value="1"/>
</dbReference>
<comment type="subcellular location">
    <subcellularLocation>
        <location evidence="1">Cell inner membrane</location>
        <topology evidence="1">Multi-pass membrane protein</topology>
    </subcellularLocation>
    <subcellularLocation>
        <location evidence="10">Cell membrane</location>
        <topology evidence="10">Multi-pass membrane protein</topology>
    </subcellularLocation>
</comment>
<gene>
    <name evidence="12" type="ORF">ACEZDB_27965</name>
</gene>
<name>A0ABV6X868_9ACTN</name>
<dbReference type="Proteomes" id="UP001592530">
    <property type="component" value="Unassembled WGS sequence"/>
</dbReference>
<evidence type="ECO:0000256" key="8">
    <source>
        <dbReference type="ARBA" id="ARBA00023136"/>
    </source>
</evidence>
<feature type="transmembrane region" description="Helical" evidence="10">
    <location>
        <begin position="145"/>
        <end position="172"/>
    </location>
</feature>